<dbReference type="Pfam" id="PF00282">
    <property type="entry name" value="Pyridoxal_deC"/>
    <property type="match status" value="1"/>
</dbReference>
<dbReference type="EMBL" id="MWQN01000001">
    <property type="protein sequence ID" value="OPC80750.1"/>
    <property type="molecule type" value="Genomic_DNA"/>
</dbReference>
<dbReference type="InterPro" id="IPR021115">
    <property type="entry name" value="Pyridoxal-P_BS"/>
</dbReference>
<organism evidence="8 9">
    <name type="scientific">Embleya scabrispora</name>
    <dbReference type="NCBI Taxonomy" id="159449"/>
    <lineage>
        <taxon>Bacteria</taxon>
        <taxon>Bacillati</taxon>
        <taxon>Actinomycetota</taxon>
        <taxon>Actinomycetes</taxon>
        <taxon>Kitasatosporales</taxon>
        <taxon>Streptomycetaceae</taxon>
        <taxon>Embleya</taxon>
    </lineage>
</organism>
<gene>
    <name evidence="8" type="ORF">B4N89_07080</name>
</gene>
<feature type="modified residue" description="N6-(pyridoxal phosphate)lysine" evidence="6">
    <location>
        <position position="327"/>
    </location>
</feature>
<dbReference type="Gene3D" id="3.40.640.10">
    <property type="entry name" value="Type I PLP-dependent aspartate aminotransferase-like (Major domain)"/>
    <property type="match status" value="1"/>
</dbReference>
<dbReference type="PANTHER" id="PTHR45677">
    <property type="entry name" value="GLUTAMATE DECARBOXYLASE-RELATED"/>
    <property type="match status" value="1"/>
</dbReference>
<dbReference type="GO" id="GO:0008483">
    <property type="term" value="F:transaminase activity"/>
    <property type="evidence" value="ECO:0007669"/>
    <property type="project" value="UniProtKB-KW"/>
</dbReference>
<evidence type="ECO:0000256" key="7">
    <source>
        <dbReference type="RuleBase" id="RU000382"/>
    </source>
</evidence>
<comment type="similarity">
    <text evidence="2 7">Belongs to the group II decarboxylase family.</text>
</comment>
<dbReference type="GO" id="GO:0004058">
    <property type="term" value="F:aromatic-L-amino-acid decarboxylase activity"/>
    <property type="evidence" value="ECO:0007669"/>
    <property type="project" value="UniProtKB-ARBA"/>
</dbReference>
<accession>A0A1T3NVR1</accession>
<comment type="caution">
    <text evidence="8">The sequence shown here is derived from an EMBL/GenBank/DDBJ whole genome shotgun (WGS) entry which is preliminary data.</text>
</comment>
<dbReference type="SUPFAM" id="SSF53383">
    <property type="entry name" value="PLP-dependent transferases"/>
    <property type="match status" value="1"/>
</dbReference>
<proteinExistence type="inferred from homology"/>
<keyword evidence="4 6" id="KW-0663">Pyridoxal phosphate</keyword>
<evidence type="ECO:0000313" key="8">
    <source>
        <dbReference type="EMBL" id="OPC80750.1"/>
    </source>
</evidence>
<evidence type="ECO:0000256" key="1">
    <source>
        <dbReference type="ARBA" id="ARBA00001933"/>
    </source>
</evidence>
<dbReference type="Gene3D" id="3.90.1150.10">
    <property type="entry name" value="Aspartate Aminotransferase, domain 1"/>
    <property type="match status" value="1"/>
</dbReference>
<dbReference type="GO" id="GO:0030170">
    <property type="term" value="F:pyridoxal phosphate binding"/>
    <property type="evidence" value="ECO:0007669"/>
    <property type="project" value="InterPro"/>
</dbReference>
<dbReference type="Gene3D" id="3.90.1150.170">
    <property type="match status" value="1"/>
</dbReference>
<evidence type="ECO:0000256" key="6">
    <source>
        <dbReference type="PIRSR" id="PIRSR602129-50"/>
    </source>
</evidence>
<dbReference type="STRING" id="159449.B4N89_07080"/>
<dbReference type="OrthoDB" id="3335676at2"/>
<keyword evidence="3" id="KW-0210">Decarboxylase</keyword>
<keyword evidence="9" id="KW-1185">Reference proteome</keyword>
<keyword evidence="5 7" id="KW-0456">Lyase</keyword>
<dbReference type="Proteomes" id="UP000190037">
    <property type="component" value="Unassembled WGS sequence"/>
</dbReference>
<dbReference type="InterPro" id="IPR002129">
    <property type="entry name" value="PyrdxlP-dep_de-COase"/>
</dbReference>
<keyword evidence="8" id="KW-0032">Aminotransferase</keyword>
<protein>
    <submittedName>
        <fullName evidence="8">Aspartate aminotransferase family protein</fullName>
    </submittedName>
</protein>
<dbReference type="GO" id="GO:0019752">
    <property type="term" value="P:carboxylic acid metabolic process"/>
    <property type="evidence" value="ECO:0007669"/>
    <property type="project" value="InterPro"/>
</dbReference>
<name>A0A1T3NVR1_9ACTN</name>
<evidence type="ECO:0000256" key="4">
    <source>
        <dbReference type="ARBA" id="ARBA00022898"/>
    </source>
</evidence>
<reference evidence="8 9" key="1">
    <citation type="submission" date="2017-03" db="EMBL/GenBank/DDBJ databases">
        <title>Draft genome sequence of Streptomyces scabrisporus NF3, endophyte isolated from Amphipterygium adstringens.</title>
        <authorList>
            <person name="Vazquez M."/>
            <person name="Ceapa C.D."/>
            <person name="Rodriguez Luna D."/>
            <person name="Sanchez Esquivel S."/>
        </authorList>
    </citation>
    <scope>NUCLEOTIDE SEQUENCE [LARGE SCALE GENOMIC DNA]</scope>
    <source>
        <strain evidence="8 9">NF3</strain>
    </source>
</reference>
<dbReference type="GO" id="GO:0005737">
    <property type="term" value="C:cytoplasm"/>
    <property type="evidence" value="ECO:0007669"/>
    <property type="project" value="TreeGrafter"/>
</dbReference>
<evidence type="ECO:0000256" key="5">
    <source>
        <dbReference type="ARBA" id="ARBA00023239"/>
    </source>
</evidence>
<evidence type="ECO:0000256" key="3">
    <source>
        <dbReference type="ARBA" id="ARBA00022793"/>
    </source>
</evidence>
<dbReference type="PANTHER" id="PTHR45677:SF8">
    <property type="entry name" value="CYSTEINE SULFINIC ACID DECARBOXYLASE"/>
    <property type="match status" value="1"/>
</dbReference>
<sequence length="518" mass="52030">MRAGRGVGHPVGVSLSGGVAGADALRELVDVALGAMDAGVGARGGPLPSGGPAAVAVEVARVLGSGAVGPVPAARGAASAGPGPGTLPDIGVGDVAALRELSALLAWGSADPADPRCAGHLHCPPLAVAVAADLIASALNPSLDSWDQAPAAVALEAEVVAALAGLVGFPPGGAGGTITGGGTESNLTGLLLARDALGPGVGRRRILCSRDAHFSIRRCAGHLGLGEDAVVTVPTDADHRMDPHALAAAVGRVRAGNDRIAAIVATAGTTDLGAIDPLPAIAAVARAAGAWLHVDAAYGGGALFSDRLTPLLTGLEGAHSVSLDLHKLGWQPIAAGVFLVRDAALLGPLAQRAAYLNPDDDQRAGYVSLLGNSPRTTRRADVFKIAVTLRALGRAGLGELVDRCHDLARHAAEAIRADPHLELAADPVLTTVVFRYLPRGHAPDDPAERTEADRVNAALRRRLLYEGRAVVGRTELGDGPGAVRLKLTLLNPDTTGADLTALLAAVVEAGRAESTTSG</sequence>
<evidence type="ECO:0000256" key="2">
    <source>
        <dbReference type="ARBA" id="ARBA00009533"/>
    </source>
</evidence>
<dbReference type="AlphaFoldDB" id="A0A1T3NVR1"/>
<dbReference type="InterPro" id="IPR015424">
    <property type="entry name" value="PyrdxlP-dep_Trfase"/>
</dbReference>
<comment type="cofactor">
    <cofactor evidence="1 6 7">
        <name>pyridoxal 5'-phosphate</name>
        <dbReference type="ChEBI" id="CHEBI:597326"/>
    </cofactor>
</comment>
<dbReference type="InterPro" id="IPR015422">
    <property type="entry name" value="PyrdxlP-dep_Trfase_small"/>
</dbReference>
<dbReference type="InterPro" id="IPR015421">
    <property type="entry name" value="PyrdxlP-dep_Trfase_major"/>
</dbReference>
<dbReference type="PROSITE" id="PS00392">
    <property type="entry name" value="DDC_GAD_HDC_YDC"/>
    <property type="match status" value="1"/>
</dbReference>
<keyword evidence="8" id="KW-0808">Transferase</keyword>
<evidence type="ECO:0000313" key="9">
    <source>
        <dbReference type="Proteomes" id="UP000190037"/>
    </source>
</evidence>